<dbReference type="RefSeq" id="WP_247377612.1">
    <property type="nucleotide sequence ID" value="NZ_JALLGV010000004.1"/>
</dbReference>
<accession>A0ABD6C685</accession>
<dbReference type="AlphaFoldDB" id="A0ABD6C685"/>
<feature type="compositionally biased region" description="Low complexity" evidence="1">
    <location>
        <begin position="37"/>
        <end position="66"/>
    </location>
</feature>
<evidence type="ECO:0000313" key="2">
    <source>
        <dbReference type="EMBL" id="MFD1585367.1"/>
    </source>
</evidence>
<feature type="compositionally biased region" description="Polar residues" evidence="1">
    <location>
        <begin position="223"/>
        <end position="237"/>
    </location>
</feature>
<keyword evidence="3" id="KW-1185">Reference proteome</keyword>
<dbReference type="EMBL" id="JBHUDJ010000001">
    <property type="protein sequence ID" value="MFD1585367.1"/>
    <property type="molecule type" value="Genomic_DNA"/>
</dbReference>
<dbReference type="Proteomes" id="UP001597119">
    <property type="component" value="Unassembled WGS sequence"/>
</dbReference>
<organism evidence="2 3">
    <name type="scientific">Halorientalis brevis</name>
    <dbReference type="NCBI Taxonomy" id="1126241"/>
    <lineage>
        <taxon>Archaea</taxon>
        <taxon>Methanobacteriati</taxon>
        <taxon>Methanobacteriota</taxon>
        <taxon>Stenosarchaea group</taxon>
        <taxon>Halobacteria</taxon>
        <taxon>Halobacteriales</taxon>
        <taxon>Haloarculaceae</taxon>
        <taxon>Halorientalis</taxon>
    </lineage>
</organism>
<feature type="region of interest" description="Disordered" evidence="1">
    <location>
        <begin position="276"/>
        <end position="301"/>
    </location>
</feature>
<dbReference type="PROSITE" id="PS51257">
    <property type="entry name" value="PROKAR_LIPOPROTEIN"/>
    <property type="match status" value="1"/>
</dbReference>
<proteinExistence type="predicted"/>
<feature type="region of interest" description="Disordered" evidence="1">
    <location>
        <begin position="215"/>
        <end position="238"/>
    </location>
</feature>
<gene>
    <name evidence="2" type="ORF">ACFR9U_00100</name>
</gene>
<protein>
    <submittedName>
        <fullName evidence="2">Uncharacterized protein</fullName>
    </submittedName>
</protein>
<reference evidence="2 3" key="1">
    <citation type="journal article" date="2019" name="Int. J. Syst. Evol. Microbiol.">
        <title>The Global Catalogue of Microorganisms (GCM) 10K type strain sequencing project: providing services to taxonomists for standard genome sequencing and annotation.</title>
        <authorList>
            <consortium name="The Broad Institute Genomics Platform"/>
            <consortium name="The Broad Institute Genome Sequencing Center for Infectious Disease"/>
            <person name="Wu L."/>
            <person name="Ma J."/>
        </authorList>
    </citation>
    <scope>NUCLEOTIDE SEQUENCE [LARGE SCALE GENOMIC DNA]</scope>
    <source>
        <strain evidence="2 3">CGMCC 1.12125</strain>
    </source>
</reference>
<feature type="compositionally biased region" description="Basic residues" evidence="1">
    <location>
        <begin position="286"/>
        <end position="301"/>
    </location>
</feature>
<sequence>MSETDRSGRRYTRRRALLAVGTGLATALAGCSDAAQSTTATPSRSAPTTTSRTATTTDSPSTGTDTQLAESSEQLKTQFQSVQEATAEYQDTEAARADGYAVLGPYMDGMGWHFINQGYVSEAANTGLTREKPPLLTYVRTGDGLALGSIEYAVPVDAVDSELDLFADEGTPFTETWGTHHAATHVFATPDSMQRDANSFDLETLLTSENWSEYTPADASLSPGDTTTLNWGSTTGKQGERTMRTVDFVITHPELRTLHVWLHTDNPKGVFAETNPRFADGDGGHHHGGGGGHHRTTHQGS</sequence>
<dbReference type="InterPro" id="IPR006311">
    <property type="entry name" value="TAT_signal"/>
</dbReference>
<name>A0ABD6C685_9EURY</name>
<feature type="region of interest" description="Disordered" evidence="1">
    <location>
        <begin position="31"/>
        <end position="66"/>
    </location>
</feature>
<comment type="caution">
    <text evidence="2">The sequence shown here is derived from an EMBL/GenBank/DDBJ whole genome shotgun (WGS) entry which is preliminary data.</text>
</comment>
<evidence type="ECO:0000313" key="3">
    <source>
        <dbReference type="Proteomes" id="UP001597119"/>
    </source>
</evidence>
<dbReference type="PROSITE" id="PS51318">
    <property type="entry name" value="TAT"/>
    <property type="match status" value="1"/>
</dbReference>
<evidence type="ECO:0000256" key="1">
    <source>
        <dbReference type="SAM" id="MobiDB-lite"/>
    </source>
</evidence>